<name>A0A3G5A342_9VIRU</name>
<accession>A0A3G5A342</accession>
<evidence type="ECO:0000256" key="1">
    <source>
        <dbReference type="SAM" id="MobiDB-lite"/>
    </source>
</evidence>
<feature type="region of interest" description="Disordered" evidence="1">
    <location>
        <begin position="357"/>
        <end position="382"/>
    </location>
</feature>
<protein>
    <submittedName>
        <fullName evidence="2">Uncharacterized protein</fullName>
    </submittedName>
</protein>
<organism evidence="2">
    <name type="scientific">Harvfovirus sp</name>
    <dbReference type="NCBI Taxonomy" id="2487768"/>
    <lineage>
        <taxon>Viruses</taxon>
        <taxon>Varidnaviria</taxon>
        <taxon>Bamfordvirae</taxon>
        <taxon>Nucleocytoviricota</taxon>
        <taxon>Megaviricetes</taxon>
        <taxon>Imitervirales</taxon>
        <taxon>Mimiviridae</taxon>
        <taxon>Klosneuvirinae</taxon>
    </lineage>
</organism>
<proteinExistence type="predicted"/>
<dbReference type="EMBL" id="MK072289">
    <property type="protein sequence ID" value="AYV81636.1"/>
    <property type="molecule type" value="Genomic_DNA"/>
</dbReference>
<gene>
    <name evidence="2" type="ORF">Harvfovirus47_6</name>
</gene>
<reference evidence="2" key="1">
    <citation type="submission" date="2018-10" db="EMBL/GenBank/DDBJ databases">
        <title>Hidden diversity of soil giant viruses.</title>
        <authorList>
            <person name="Schulz F."/>
            <person name="Alteio L."/>
            <person name="Goudeau D."/>
            <person name="Ryan E.M."/>
            <person name="Malmstrom R.R."/>
            <person name="Blanchard J."/>
            <person name="Woyke T."/>
        </authorList>
    </citation>
    <scope>NUCLEOTIDE SEQUENCE</scope>
    <source>
        <strain evidence="2">HAV1</strain>
    </source>
</reference>
<evidence type="ECO:0000313" key="2">
    <source>
        <dbReference type="EMBL" id="AYV81636.1"/>
    </source>
</evidence>
<sequence length="395" mass="44884">MTNSTKHKVGKDPQNIFTFQSNDRIMVSHDEGKFSFYSKSPIGHFTINQLIRYIGKEHYSEFMNGVDPDLSKEIIESFIVKINLSKIQLISHVQSPFMGNIEMLILLDHDLSDFERKNLPAHVKAITDIKIQKRVLRLIKEFIYLLQNHMVRLIATISSHLKNDPSRVKVKENLLSYSNALVYKISNYVLFQLELQSTAITHLEENQINLVKIKGVLNEKIDLLMKSIGGQEVKMDALSGKMDALLVRPGVLDEHFEVDPVEQENTTTRVQNTSQSSDIIEEIFHGLIPKSVVEEGAETIIEKPKQECVIDKAADNAKMQTKKLTSLISEEIIMAPISDKNIKQQKEKIDISHVLDSENGYQSASEPTNEKPMNYLSSEKPKDTDKSIIGEIINI</sequence>